<evidence type="ECO:0000256" key="1">
    <source>
        <dbReference type="ARBA" id="ARBA00003701"/>
    </source>
</evidence>
<dbReference type="Pfam" id="PF14497">
    <property type="entry name" value="GST_C_3"/>
    <property type="match status" value="1"/>
</dbReference>
<protein>
    <recommendedName>
        <fullName evidence="3">glutathione transferase</fullName>
        <ecNumber evidence="3">2.5.1.18</ecNumber>
    </recommendedName>
</protein>
<evidence type="ECO:0000259" key="6">
    <source>
        <dbReference type="PROSITE" id="PS50404"/>
    </source>
</evidence>
<dbReference type="InterPro" id="IPR004045">
    <property type="entry name" value="Glutathione_S-Trfase_N"/>
</dbReference>
<dbReference type="InterPro" id="IPR010987">
    <property type="entry name" value="Glutathione-S-Trfase_C-like"/>
</dbReference>
<feature type="domain" description="GST N-terminal" evidence="6">
    <location>
        <begin position="4"/>
        <end position="85"/>
    </location>
</feature>
<evidence type="ECO:0000256" key="4">
    <source>
        <dbReference type="ARBA" id="ARBA00022679"/>
    </source>
</evidence>
<organism evidence="8">
    <name type="scientific">Acartia tonsa</name>
    <name type="common">Copepod</name>
    <dbReference type="NCBI Taxonomy" id="136180"/>
    <lineage>
        <taxon>Eukaryota</taxon>
        <taxon>Metazoa</taxon>
        <taxon>Ecdysozoa</taxon>
        <taxon>Arthropoda</taxon>
        <taxon>Crustacea</taxon>
        <taxon>Multicrustacea</taxon>
        <taxon>Hexanauplia</taxon>
        <taxon>Copepoda</taxon>
        <taxon>Calanoida</taxon>
        <taxon>Acartiidae</taxon>
        <taxon>Acartia</taxon>
    </lineage>
</organism>
<dbReference type="Gene3D" id="1.20.1050.130">
    <property type="match status" value="1"/>
</dbReference>
<comment type="function">
    <text evidence="1">Conjugation of reduced glutathione to a wide number of exogenous and endogenous hydrophobic electrophiles.</text>
</comment>
<dbReference type="EMBL" id="MK327542">
    <property type="protein sequence ID" value="QGQ60788.1"/>
    <property type="molecule type" value="mRNA"/>
</dbReference>
<evidence type="ECO:0000259" key="7">
    <source>
        <dbReference type="PROSITE" id="PS50405"/>
    </source>
</evidence>
<dbReference type="InterPro" id="IPR050213">
    <property type="entry name" value="GST_superfamily"/>
</dbReference>
<dbReference type="SFLD" id="SFLDG00363">
    <property type="entry name" value="AMPS_(cytGST):_Alpha-__Mu-__Pi"/>
    <property type="match status" value="1"/>
</dbReference>
<dbReference type="PROSITE" id="PS50404">
    <property type="entry name" value="GST_NTER"/>
    <property type="match status" value="1"/>
</dbReference>
<gene>
    <name evidence="8" type="primary">GSTM2</name>
</gene>
<proteinExistence type="evidence at transcript level"/>
<dbReference type="InterPro" id="IPR040079">
    <property type="entry name" value="Glutathione_S-Trfase"/>
</dbReference>
<dbReference type="PANTHER" id="PTHR11571">
    <property type="entry name" value="GLUTATHIONE S-TRANSFERASE"/>
    <property type="match status" value="1"/>
</dbReference>
<dbReference type="SFLD" id="SFLDS00019">
    <property type="entry name" value="Glutathione_Transferase_(cytos"/>
    <property type="match status" value="1"/>
</dbReference>
<keyword evidence="4" id="KW-0808">Transferase</keyword>
<reference evidence="8" key="1">
    <citation type="submission" date="2018-12" db="EMBL/GenBank/DDBJ databases">
        <authorList>
            <person name="Zhou Z."/>
            <person name="Wang B."/>
            <person name="Zhang J."/>
        </authorList>
    </citation>
    <scope>NUCLEOTIDE SEQUENCE</scope>
</reference>
<accession>A0A6G5X4A8</accession>
<sequence>MSPNVAILGYWDIRGLAETSRLLLEYGGINYEDRRIQMSKADWLEYKTGLGFDFPNLPFYQDEDVKITQSKAIVKHLGRKLNLAGSTLKGQADIDMLLDLVADFVAMTTGLCYSPDFSESLKAEWLAGSGSFGKSGPLADRLKSLQDKLGSNDWFVENQLSIADFSLWEFLDETRLLFAGCLDGFDGLQAFMDRFEQLKGVKEYLNSPRYRAFPIWSVRAKYGYNKV</sequence>
<dbReference type="SFLD" id="SFLDG01205">
    <property type="entry name" value="AMPS.1"/>
    <property type="match status" value="1"/>
</dbReference>
<comment type="similarity">
    <text evidence="2">Belongs to the GST superfamily. Mu family.</text>
</comment>
<dbReference type="InterPro" id="IPR036249">
    <property type="entry name" value="Thioredoxin-like_sf"/>
</dbReference>
<dbReference type="GO" id="GO:0006749">
    <property type="term" value="P:glutathione metabolic process"/>
    <property type="evidence" value="ECO:0007669"/>
    <property type="project" value="TreeGrafter"/>
</dbReference>
<comment type="catalytic activity">
    <reaction evidence="5">
        <text>RX + glutathione = an S-substituted glutathione + a halide anion + H(+)</text>
        <dbReference type="Rhea" id="RHEA:16437"/>
        <dbReference type="ChEBI" id="CHEBI:15378"/>
        <dbReference type="ChEBI" id="CHEBI:16042"/>
        <dbReference type="ChEBI" id="CHEBI:17792"/>
        <dbReference type="ChEBI" id="CHEBI:57925"/>
        <dbReference type="ChEBI" id="CHEBI:90779"/>
        <dbReference type="EC" id="2.5.1.18"/>
    </reaction>
</comment>
<dbReference type="EC" id="2.5.1.18" evidence="3"/>
<dbReference type="PROSITE" id="PS50405">
    <property type="entry name" value="GST_CTER"/>
    <property type="match status" value="1"/>
</dbReference>
<dbReference type="InterPro" id="IPR004046">
    <property type="entry name" value="GST_C"/>
</dbReference>
<dbReference type="SUPFAM" id="SSF47616">
    <property type="entry name" value="GST C-terminal domain-like"/>
    <property type="match status" value="1"/>
</dbReference>
<dbReference type="PANTHER" id="PTHR11571:SF222">
    <property type="entry name" value="GLUTATHIONE TRANSFERASE"/>
    <property type="match status" value="1"/>
</dbReference>
<dbReference type="AlphaFoldDB" id="A0A6G5X4A8"/>
<dbReference type="InterPro" id="IPR036282">
    <property type="entry name" value="Glutathione-S-Trfase_C_sf"/>
</dbReference>
<feature type="domain" description="GST C-terminal" evidence="7">
    <location>
        <begin position="87"/>
        <end position="215"/>
    </location>
</feature>
<evidence type="ECO:0000313" key="8">
    <source>
        <dbReference type="EMBL" id="QGQ60788.1"/>
    </source>
</evidence>
<dbReference type="GO" id="GO:0004364">
    <property type="term" value="F:glutathione transferase activity"/>
    <property type="evidence" value="ECO:0007669"/>
    <property type="project" value="UniProtKB-EC"/>
</dbReference>
<dbReference type="Pfam" id="PF02798">
    <property type="entry name" value="GST_N"/>
    <property type="match status" value="1"/>
</dbReference>
<evidence type="ECO:0000256" key="5">
    <source>
        <dbReference type="ARBA" id="ARBA00047960"/>
    </source>
</evidence>
<evidence type="ECO:0000256" key="2">
    <source>
        <dbReference type="ARBA" id="ARBA00005861"/>
    </source>
</evidence>
<name>A0A6G5X4A8_ACATN</name>
<dbReference type="SUPFAM" id="SSF52833">
    <property type="entry name" value="Thioredoxin-like"/>
    <property type="match status" value="1"/>
</dbReference>
<evidence type="ECO:0000256" key="3">
    <source>
        <dbReference type="ARBA" id="ARBA00012452"/>
    </source>
</evidence>